<evidence type="ECO:0000313" key="16">
    <source>
        <dbReference type="Proteomes" id="UP000031971"/>
    </source>
</evidence>
<dbReference type="GO" id="GO:0046677">
    <property type="term" value="P:response to antibiotic"/>
    <property type="evidence" value="ECO:0007669"/>
    <property type="project" value="UniProtKB-UniRule"/>
</dbReference>
<dbReference type="InterPro" id="IPR003824">
    <property type="entry name" value="UppP"/>
</dbReference>
<evidence type="ECO:0000256" key="4">
    <source>
        <dbReference type="ARBA" id="ARBA00021581"/>
    </source>
</evidence>
<evidence type="ECO:0000256" key="6">
    <source>
        <dbReference type="ARBA" id="ARBA00022692"/>
    </source>
</evidence>
<evidence type="ECO:0000256" key="7">
    <source>
        <dbReference type="ARBA" id="ARBA00022801"/>
    </source>
</evidence>
<keyword evidence="9 14" id="KW-0472">Membrane</keyword>
<feature type="transmembrane region" description="Helical" evidence="14">
    <location>
        <begin position="231"/>
        <end position="248"/>
    </location>
</feature>
<dbReference type="GO" id="GO:0008360">
    <property type="term" value="P:regulation of cell shape"/>
    <property type="evidence" value="ECO:0007669"/>
    <property type="project" value="UniProtKB-KW"/>
</dbReference>
<evidence type="ECO:0000256" key="13">
    <source>
        <dbReference type="ARBA" id="ARBA00047594"/>
    </source>
</evidence>
<dbReference type="Proteomes" id="UP000031971">
    <property type="component" value="Unassembled WGS sequence"/>
</dbReference>
<proteinExistence type="inferred from homology"/>
<evidence type="ECO:0000313" key="15">
    <source>
        <dbReference type="EMBL" id="KIL99098.1"/>
    </source>
</evidence>
<keyword evidence="8 14" id="KW-1133">Transmembrane helix</keyword>
<comment type="caution">
    <text evidence="15">The sequence shown here is derived from an EMBL/GenBank/DDBJ whole genome shotgun (WGS) entry which is preliminary data.</text>
</comment>
<evidence type="ECO:0000256" key="3">
    <source>
        <dbReference type="ARBA" id="ARBA00012374"/>
    </source>
</evidence>
<keyword evidence="6 14" id="KW-0812">Transmembrane</keyword>
<evidence type="ECO:0000256" key="11">
    <source>
        <dbReference type="ARBA" id="ARBA00032707"/>
    </source>
</evidence>
<dbReference type="EMBL" id="JXSL01000026">
    <property type="protein sequence ID" value="KIL99098.1"/>
    <property type="molecule type" value="Genomic_DNA"/>
</dbReference>
<evidence type="ECO:0000256" key="1">
    <source>
        <dbReference type="ARBA" id="ARBA00004651"/>
    </source>
</evidence>
<dbReference type="GO" id="GO:0050380">
    <property type="term" value="F:undecaprenyl-diphosphatase activity"/>
    <property type="evidence" value="ECO:0007669"/>
    <property type="project" value="UniProtKB-UniRule"/>
</dbReference>
<evidence type="ECO:0000256" key="8">
    <source>
        <dbReference type="ARBA" id="ARBA00022989"/>
    </source>
</evidence>
<keyword evidence="5 14" id="KW-1003">Cell membrane</keyword>
<dbReference type="PANTHER" id="PTHR30622">
    <property type="entry name" value="UNDECAPRENYL-DIPHOSPHATASE"/>
    <property type="match status" value="1"/>
</dbReference>
<evidence type="ECO:0000256" key="14">
    <source>
        <dbReference type="HAMAP-Rule" id="MF_01006"/>
    </source>
</evidence>
<dbReference type="AlphaFoldDB" id="A0A0C2YVH3"/>
<feature type="transmembrane region" description="Helical" evidence="14">
    <location>
        <begin position="98"/>
        <end position="116"/>
    </location>
</feature>
<keyword evidence="14" id="KW-0133">Cell shape</keyword>
<feature type="transmembrane region" description="Helical" evidence="14">
    <location>
        <begin position="57"/>
        <end position="77"/>
    </location>
</feature>
<protein>
    <recommendedName>
        <fullName evidence="4 14">Undecaprenyl-diphosphatase</fullName>
        <ecNumber evidence="3 14">3.6.1.27</ecNumber>
    </recommendedName>
    <alternativeName>
        <fullName evidence="12 14">Bacitracin resistance protein</fullName>
    </alternativeName>
    <alternativeName>
        <fullName evidence="11 14">Undecaprenyl pyrophosphate phosphatase</fullName>
    </alternativeName>
</protein>
<evidence type="ECO:0000256" key="9">
    <source>
        <dbReference type="ARBA" id="ARBA00023136"/>
    </source>
</evidence>
<feature type="transmembrane region" description="Helical" evidence="14">
    <location>
        <begin position="122"/>
        <end position="143"/>
    </location>
</feature>
<accession>A0A0C2YVH3</accession>
<keyword evidence="14" id="KW-0573">Peptidoglycan synthesis</keyword>
<reference evidence="15 16" key="1">
    <citation type="submission" date="2015-01" db="EMBL/GenBank/DDBJ databases">
        <title>Genome Sequence of Magnetospirillum magnetotacticum Strain MS-1.</title>
        <authorList>
            <person name="Marinov G.K."/>
            <person name="Smalley M.D."/>
            <person name="DeSalvo G."/>
        </authorList>
    </citation>
    <scope>NUCLEOTIDE SEQUENCE [LARGE SCALE GENOMIC DNA]</scope>
    <source>
        <strain evidence="15 16">MS-1</strain>
    </source>
</reference>
<evidence type="ECO:0000256" key="10">
    <source>
        <dbReference type="ARBA" id="ARBA00023251"/>
    </source>
</evidence>
<comment type="subcellular location">
    <subcellularLocation>
        <location evidence="1 14">Cell membrane</location>
        <topology evidence="1 14">Multi-pass membrane protein</topology>
    </subcellularLocation>
</comment>
<comment type="function">
    <text evidence="14">Catalyzes the dephosphorylation of undecaprenyl diphosphate (UPP). Confers resistance to bacitracin.</text>
</comment>
<evidence type="ECO:0000256" key="2">
    <source>
        <dbReference type="ARBA" id="ARBA00010621"/>
    </source>
</evidence>
<dbReference type="GO" id="GO:0071555">
    <property type="term" value="P:cell wall organization"/>
    <property type="evidence" value="ECO:0007669"/>
    <property type="project" value="UniProtKB-KW"/>
</dbReference>
<comment type="catalytic activity">
    <reaction evidence="13 14">
        <text>di-trans,octa-cis-undecaprenyl diphosphate + H2O = di-trans,octa-cis-undecaprenyl phosphate + phosphate + H(+)</text>
        <dbReference type="Rhea" id="RHEA:28094"/>
        <dbReference type="ChEBI" id="CHEBI:15377"/>
        <dbReference type="ChEBI" id="CHEBI:15378"/>
        <dbReference type="ChEBI" id="CHEBI:43474"/>
        <dbReference type="ChEBI" id="CHEBI:58405"/>
        <dbReference type="ChEBI" id="CHEBI:60392"/>
        <dbReference type="EC" id="3.6.1.27"/>
    </reaction>
</comment>
<dbReference type="EC" id="3.6.1.27" evidence="3 14"/>
<keyword evidence="10 14" id="KW-0046">Antibiotic resistance</keyword>
<keyword evidence="7 14" id="KW-0378">Hydrolase</keyword>
<sequence>MSSLTDEKRQFPMTTLQALLIALIQGVTELFPVSSLGHAVIIPAILGWGIDQHAPDFLPFLVVLHLGTATALLIYFWREWMGVSAVLLGRGTPENRRLVVRIVAATLPAVVVGFLLEKALRHLFGAPGVAAAFLVANGLMLFFGERLRRSNTGKRLADLSIKDAVLIGVWQCAALLPGISRSGATMVGGILVGLHHEDAAHFSFLIALPIIVGAGVLEVPKLIHSGAMSELGGLAVATGIVAGIAAYLSTWALMRYFHRHDFHALNPFGWYCCVAGGVALVTLAL</sequence>
<feature type="transmembrane region" description="Helical" evidence="14">
    <location>
        <begin position="20"/>
        <end position="45"/>
    </location>
</feature>
<dbReference type="Pfam" id="PF02673">
    <property type="entry name" value="BacA"/>
    <property type="match status" value="1"/>
</dbReference>
<keyword evidence="16" id="KW-1185">Reference proteome</keyword>
<dbReference type="GO" id="GO:0009252">
    <property type="term" value="P:peptidoglycan biosynthetic process"/>
    <property type="evidence" value="ECO:0007669"/>
    <property type="project" value="UniProtKB-KW"/>
</dbReference>
<evidence type="ECO:0000256" key="12">
    <source>
        <dbReference type="ARBA" id="ARBA00032932"/>
    </source>
</evidence>
<dbReference type="PANTHER" id="PTHR30622:SF4">
    <property type="entry name" value="UNDECAPRENYL-DIPHOSPHATASE"/>
    <property type="match status" value="1"/>
</dbReference>
<comment type="similarity">
    <text evidence="2 14">Belongs to the UppP family.</text>
</comment>
<feature type="transmembrane region" description="Helical" evidence="14">
    <location>
        <begin position="200"/>
        <end position="219"/>
    </location>
</feature>
<dbReference type="GO" id="GO:0005886">
    <property type="term" value="C:plasma membrane"/>
    <property type="evidence" value="ECO:0007669"/>
    <property type="project" value="UniProtKB-SubCell"/>
</dbReference>
<comment type="miscellaneous">
    <text evidence="14">Bacitracin is thought to be involved in the inhibition of peptidoglycan synthesis by sequestering undecaprenyl diphosphate, thereby reducing the pool of lipid carrier available.</text>
</comment>
<keyword evidence="14" id="KW-0961">Cell wall biogenesis/degradation</keyword>
<dbReference type="NCBIfam" id="NF001397">
    <property type="entry name" value="PRK00281.3-4"/>
    <property type="match status" value="1"/>
</dbReference>
<name>A0A0C2YVH3_PARME</name>
<feature type="transmembrane region" description="Helical" evidence="14">
    <location>
        <begin position="268"/>
        <end position="284"/>
    </location>
</feature>
<dbReference type="STRING" id="272627.CCC_01891"/>
<gene>
    <name evidence="14" type="primary">uppP</name>
    <name evidence="15" type="ORF">CCC_01891</name>
</gene>
<dbReference type="HAMAP" id="MF_01006">
    <property type="entry name" value="Undec_diphosphatase"/>
    <property type="match status" value="1"/>
</dbReference>
<evidence type="ECO:0000256" key="5">
    <source>
        <dbReference type="ARBA" id="ARBA00022475"/>
    </source>
</evidence>
<feature type="transmembrane region" description="Helical" evidence="14">
    <location>
        <begin position="164"/>
        <end position="180"/>
    </location>
</feature>
<organism evidence="15 16">
    <name type="scientific">Paramagnetospirillum magnetotacticum MS-1</name>
    <dbReference type="NCBI Taxonomy" id="272627"/>
    <lineage>
        <taxon>Bacteria</taxon>
        <taxon>Pseudomonadati</taxon>
        <taxon>Pseudomonadota</taxon>
        <taxon>Alphaproteobacteria</taxon>
        <taxon>Rhodospirillales</taxon>
        <taxon>Magnetospirillaceae</taxon>
        <taxon>Paramagnetospirillum</taxon>
    </lineage>
</organism>